<dbReference type="GO" id="GO:0008234">
    <property type="term" value="F:cysteine-type peptidase activity"/>
    <property type="evidence" value="ECO:0007669"/>
    <property type="project" value="UniProtKB-KW"/>
</dbReference>
<reference evidence="7 8" key="1">
    <citation type="submission" date="2016-10" db="EMBL/GenBank/DDBJ databases">
        <authorList>
            <person name="de Groot N.N."/>
        </authorList>
    </citation>
    <scope>NUCLEOTIDE SEQUENCE [LARGE SCALE GENOMIC DNA]</scope>
    <source>
        <strain evidence="7 8">DSM 15695</strain>
    </source>
</reference>
<evidence type="ECO:0000256" key="5">
    <source>
        <dbReference type="ARBA" id="ARBA00044503"/>
    </source>
</evidence>
<evidence type="ECO:0000256" key="2">
    <source>
        <dbReference type="ARBA" id="ARBA00022670"/>
    </source>
</evidence>
<dbReference type="Gene3D" id="3.30.70.1490">
    <property type="entry name" value="Cysteine protease Prp"/>
    <property type="match status" value="1"/>
</dbReference>
<dbReference type="OrthoDB" id="48998at2"/>
<dbReference type="RefSeq" id="WP_092569516.1">
    <property type="nucleotide sequence ID" value="NZ_FOEN01000001.1"/>
</dbReference>
<name>A0A1H8YV14_9LACT</name>
<evidence type="ECO:0000313" key="7">
    <source>
        <dbReference type="EMBL" id="SEP55947.1"/>
    </source>
</evidence>
<dbReference type="InterPro" id="IPR036764">
    <property type="entry name" value="Peptidase_Prp_sf"/>
</dbReference>
<gene>
    <name evidence="7" type="ORF">SAMN04488558_10117</name>
</gene>
<evidence type="ECO:0000313" key="8">
    <source>
        <dbReference type="Proteomes" id="UP000198833"/>
    </source>
</evidence>
<dbReference type="Proteomes" id="UP000198833">
    <property type="component" value="Unassembled WGS sequence"/>
</dbReference>
<proteinExistence type="inferred from homology"/>
<dbReference type="SUPFAM" id="SSF118010">
    <property type="entry name" value="TM1457-like"/>
    <property type="match status" value="1"/>
</dbReference>
<dbReference type="InterPro" id="IPR007422">
    <property type="entry name" value="Peptidase_Prp"/>
</dbReference>
<evidence type="ECO:0000256" key="4">
    <source>
        <dbReference type="ARBA" id="ARBA00022807"/>
    </source>
</evidence>
<keyword evidence="8" id="KW-1185">Reference proteome</keyword>
<evidence type="ECO:0000256" key="3">
    <source>
        <dbReference type="ARBA" id="ARBA00022801"/>
    </source>
</evidence>
<dbReference type="PANTHER" id="PTHR39178">
    <property type="entry name" value="HYPOTHETICAL RIBOSOME-ASSOCIATED PROTEIN"/>
    <property type="match status" value="1"/>
</dbReference>
<keyword evidence="2" id="KW-0645">Protease</keyword>
<dbReference type="GO" id="GO:0006508">
    <property type="term" value="P:proteolysis"/>
    <property type="evidence" value="ECO:0007669"/>
    <property type="project" value="UniProtKB-KW"/>
</dbReference>
<sequence>MIKICFSLRDNQQIKRVVITGHAGYADSGEDIVCAAVSSQAISVENSLDQILQIPMDIEINDQQGGYLSLALPEIDQKHKMDQAQLLLRHLNLAFEVLAENYPEYIKINYDKFQP</sequence>
<dbReference type="EMBL" id="FOEN01000001">
    <property type="protein sequence ID" value="SEP55947.1"/>
    <property type="molecule type" value="Genomic_DNA"/>
</dbReference>
<evidence type="ECO:0000256" key="1">
    <source>
        <dbReference type="ARBA" id="ARBA00022517"/>
    </source>
</evidence>
<protein>
    <recommendedName>
        <fullName evidence="6">Ribosomal processing cysteine protease Prp</fullName>
    </recommendedName>
</protein>
<keyword evidence="4" id="KW-0788">Thiol protease</keyword>
<dbReference type="Pfam" id="PF04327">
    <property type="entry name" value="Peptidase_Prp"/>
    <property type="match status" value="1"/>
</dbReference>
<dbReference type="STRING" id="89093.SAMN04488558_10117"/>
<comment type="similarity">
    <text evidence="5">Belongs to the Prp family.</text>
</comment>
<dbReference type="GO" id="GO:0042254">
    <property type="term" value="P:ribosome biogenesis"/>
    <property type="evidence" value="ECO:0007669"/>
    <property type="project" value="UniProtKB-KW"/>
</dbReference>
<dbReference type="PANTHER" id="PTHR39178:SF1">
    <property type="entry name" value="RIBOSOMAL-PROCESSING CYSTEINE PROTEASE PRP"/>
    <property type="match status" value="1"/>
</dbReference>
<keyword evidence="1" id="KW-0690">Ribosome biogenesis</keyword>
<organism evidence="7 8">
    <name type="scientific">Ignavigranum ruoffiae</name>
    <dbReference type="NCBI Taxonomy" id="89093"/>
    <lineage>
        <taxon>Bacteria</taxon>
        <taxon>Bacillati</taxon>
        <taxon>Bacillota</taxon>
        <taxon>Bacilli</taxon>
        <taxon>Lactobacillales</taxon>
        <taxon>Aerococcaceae</taxon>
        <taxon>Ignavigranum</taxon>
    </lineage>
</organism>
<keyword evidence="3" id="KW-0378">Hydrolase</keyword>
<evidence type="ECO:0000256" key="6">
    <source>
        <dbReference type="ARBA" id="ARBA00044538"/>
    </source>
</evidence>
<dbReference type="AlphaFoldDB" id="A0A1H8YV14"/>
<accession>A0A1H8YV14</accession>
<dbReference type="CDD" id="cd16332">
    <property type="entry name" value="Prp-like"/>
    <property type="match status" value="1"/>
</dbReference>